<dbReference type="Gramene" id="TVU27658">
    <property type="protein sequence ID" value="TVU27658"/>
    <property type="gene ID" value="EJB05_19154"/>
</dbReference>
<dbReference type="Proteomes" id="UP000324897">
    <property type="component" value="Chromosome 1"/>
</dbReference>
<dbReference type="GO" id="GO:0006886">
    <property type="term" value="P:intracellular protein transport"/>
    <property type="evidence" value="ECO:0007669"/>
    <property type="project" value="InterPro"/>
</dbReference>
<dbReference type="GO" id="GO:0006891">
    <property type="term" value="P:intra-Golgi vesicle-mediated transport"/>
    <property type="evidence" value="ECO:0007669"/>
    <property type="project" value="TreeGrafter"/>
</dbReference>
<dbReference type="InterPro" id="IPR016460">
    <property type="entry name" value="COPB1"/>
</dbReference>
<dbReference type="PANTHER" id="PTHR10635:SF0">
    <property type="entry name" value="COATOMER SUBUNIT BETA"/>
    <property type="match status" value="1"/>
</dbReference>
<evidence type="ECO:0000313" key="1">
    <source>
        <dbReference type="EMBL" id="TVU27658.1"/>
    </source>
</evidence>
<evidence type="ECO:0000313" key="2">
    <source>
        <dbReference type="Proteomes" id="UP000324897"/>
    </source>
</evidence>
<dbReference type="OrthoDB" id="10261439at2759"/>
<comment type="caution">
    <text evidence="1">The sequence shown here is derived from an EMBL/GenBank/DDBJ whole genome shotgun (WGS) entry which is preliminary data.</text>
</comment>
<organism evidence="1 2">
    <name type="scientific">Eragrostis curvula</name>
    <name type="common">weeping love grass</name>
    <dbReference type="NCBI Taxonomy" id="38414"/>
    <lineage>
        <taxon>Eukaryota</taxon>
        <taxon>Viridiplantae</taxon>
        <taxon>Streptophyta</taxon>
        <taxon>Embryophyta</taxon>
        <taxon>Tracheophyta</taxon>
        <taxon>Spermatophyta</taxon>
        <taxon>Magnoliopsida</taxon>
        <taxon>Liliopsida</taxon>
        <taxon>Poales</taxon>
        <taxon>Poaceae</taxon>
        <taxon>PACMAD clade</taxon>
        <taxon>Chloridoideae</taxon>
        <taxon>Eragrostideae</taxon>
        <taxon>Eragrostidinae</taxon>
        <taxon>Eragrostis</taxon>
    </lineage>
</organism>
<dbReference type="PANTHER" id="PTHR10635">
    <property type="entry name" value="COATOMER SUBUNIT BETA"/>
    <property type="match status" value="1"/>
</dbReference>
<dbReference type="InterPro" id="IPR011989">
    <property type="entry name" value="ARM-like"/>
</dbReference>
<dbReference type="GO" id="GO:0030126">
    <property type="term" value="C:COPI vesicle coat"/>
    <property type="evidence" value="ECO:0007669"/>
    <property type="project" value="TreeGrafter"/>
</dbReference>
<protein>
    <submittedName>
        <fullName evidence="1">Uncharacterized protein</fullName>
    </submittedName>
</protein>
<dbReference type="Gene3D" id="1.25.10.10">
    <property type="entry name" value="Leucine-rich Repeat Variant"/>
    <property type="match status" value="1"/>
</dbReference>
<reference evidence="1 2" key="1">
    <citation type="journal article" date="2019" name="Sci. Rep.">
        <title>A high-quality genome of Eragrostis curvula grass provides insights into Poaceae evolution and supports new strategies to enhance forage quality.</title>
        <authorList>
            <person name="Carballo J."/>
            <person name="Santos B.A.C.M."/>
            <person name="Zappacosta D."/>
            <person name="Garbus I."/>
            <person name="Selva J.P."/>
            <person name="Gallo C.A."/>
            <person name="Diaz A."/>
            <person name="Albertini E."/>
            <person name="Caccamo M."/>
            <person name="Echenique V."/>
        </authorList>
    </citation>
    <scope>NUCLEOTIDE SEQUENCE [LARGE SCALE GENOMIC DNA]</scope>
    <source>
        <strain evidence="2">cv. Victoria</strain>
        <tissue evidence="1">Leaf</tissue>
    </source>
</reference>
<dbReference type="GO" id="GO:0006888">
    <property type="term" value="P:endoplasmic reticulum to Golgi vesicle-mediated transport"/>
    <property type="evidence" value="ECO:0007669"/>
    <property type="project" value="TreeGrafter"/>
</dbReference>
<gene>
    <name evidence="1" type="ORF">EJB05_19154</name>
</gene>
<dbReference type="EMBL" id="RWGY01000011">
    <property type="protein sequence ID" value="TVU27658.1"/>
    <property type="molecule type" value="Genomic_DNA"/>
</dbReference>
<dbReference type="SUPFAM" id="SSF48371">
    <property type="entry name" value="ARM repeat"/>
    <property type="match status" value="1"/>
</dbReference>
<sequence length="150" mass="16222">MSLISSPTTSDAVLYECADALLWISSGPTAVRAAANAFCKLLKSSALRNDNSVRLIVQDRLHRLCISHSDAMADLAIDTVASPSRNASVDAKMTLQNMRKVLHLKEEFVKTTQAGEQLEETGAQSLLVQAFLACVEEHHDVVAPLLMDSA</sequence>
<feature type="non-terminal residue" evidence="1">
    <location>
        <position position="1"/>
    </location>
</feature>
<proteinExistence type="predicted"/>
<accession>A0A5J9UWI9</accession>
<dbReference type="InterPro" id="IPR016024">
    <property type="entry name" value="ARM-type_fold"/>
</dbReference>
<dbReference type="AlphaFoldDB" id="A0A5J9UWI9"/>
<keyword evidence="2" id="KW-1185">Reference proteome</keyword>
<name>A0A5J9UWI9_9POAL</name>